<dbReference type="Proteomes" id="UP000814074">
    <property type="component" value="Unassembled WGS sequence"/>
</dbReference>
<evidence type="ECO:0000313" key="3">
    <source>
        <dbReference type="EMBL" id="NNA45659.1"/>
    </source>
</evidence>
<proteinExistence type="predicted"/>
<organism evidence="3 4">
    <name type="scientific">Pseudomonas lactis</name>
    <dbReference type="NCBI Taxonomy" id="1615674"/>
    <lineage>
        <taxon>Bacteria</taxon>
        <taxon>Pseudomonadati</taxon>
        <taxon>Pseudomonadota</taxon>
        <taxon>Gammaproteobacteria</taxon>
        <taxon>Pseudomonadales</taxon>
        <taxon>Pseudomonadaceae</taxon>
        <taxon>Pseudomonas</taxon>
    </lineage>
</organism>
<evidence type="ECO:0008006" key="6">
    <source>
        <dbReference type="Google" id="ProtNLM"/>
    </source>
</evidence>
<feature type="compositionally biased region" description="Low complexity" evidence="1">
    <location>
        <begin position="24"/>
        <end position="33"/>
    </location>
</feature>
<name>A0A7Y1LGK4_9PSED</name>
<keyword evidence="5" id="KW-1185">Reference proteome</keyword>
<evidence type="ECO:0000313" key="2">
    <source>
        <dbReference type="EMBL" id="MCF5154851.1"/>
    </source>
</evidence>
<protein>
    <recommendedName>
        <fullName evidence="6">Type III secretion effector protein</fullName>
    </recommendedName>
</protein>
<feature type="region of interest" description="Disordered" evidence="1">
    <location>
        <begin position="162"/>
        <end position="200"/>
    </location>
</feature>
<reference evidence="2 5" key="1">
    <citation type="submission" date="2019-11" db="EMBL/GenBank/DDBJ databases">
        <title>Epiphytic Pseudomonas syringae from cherry orchards.</title>
        <authorList>
            <person name="Hulin M.T."/>
        </authorList>
    </citation>
    <scope>NUCLEOTIDE SEQUENCE [LARGE SCALE GENOMIC DNA]</scope>
    <source>
        <strain evidence="2 5">PA-6-3B</strain>
    </source>
</reference>
<feature type="compositionally biased region" description="Polar residues" evidence="1">
    <location>
        <begin position="179"/>
        <end position="193"/>
    </location>
</feature>
<gene>
    <name evidence="2" type="ORF">GIW47_19840</name>
    <name evidence="3" type="ORF">HBO18_16145</name>
</gene>
<evidence type="ECO:0000256" key="1">
    <source>
        <dbReference type="SAM" id="MobiDB-lite"/>
    </source>
</evidence>
<dbReference type="Proteomes" id="UP000583279">
    <property type="component" value="Unassembled WGS sequence"/>
</dbReference>
<accession>A0A7Y1LGK4</accession>
<evidence type="ECO:0000313" key="4">
    <source>
        <dbReference type="Proteomes" id="UP000583279"/>
    </source>
</evidence>
<dbReference type="AlphaFoldDB" id="A0A7Y1LGK4"/>
<comment type="caution">
    <text evidence="3">The sequence shown here is derived from an EMBL/GenBank/DDBJ whole genome shotgun (WGS) entry which is preliminary data.</text>
</comment>
<reference evidence="3 4" key="2">
    <citation type="journal article" date="2020" name="Front. Microbiol.">
        <title>Genetic Organization of the aprX-lipA2 Operon Affects the Proteolytic Potential of Pseudomonas Species in Milk.</title>
        <authorList>
            <person name="Maier C."/>
            <person name="Huptas C."/>
            <person name="von Neubeck M."/>
            <person name="Scherer S."/>
            <person name="Wenning M."/>
            <person name="Lucking G."/>
        </authorList>
    </citation>
    <scope>NUCLEOTIDE SEQUENCE [LARGE SCALE GENOMIC DNA]</scope>
    <source>
        <strain evidence="3 4">WS 4997</strain>
    </source>
</reference>
<dbReference type="EMBL" id="WKDU01000024">
    <property type="protein sequence ID" value="MCF5154851.1"/>
    <property type="molecule type" value="Genomic_DNA"/>
</dbReference>
<dbReference type="RefSeq" id="WP_144401849.1">
    <property type="nucleotide sequence ID" value="NZ_BQIH01000004.1"/>
</dbReference>
<feature type="region of interest" description="Disordered" evidence="1">
    <location>
        <begin position="135"/>
        <end position="154"/>
    </location>
</feature>
<feature type="region of interest" description="Disordered" evidence="1">
    <location>
        <begin position="18"/>
        <end position="37"/>
    </location>
</feature>
<dbReference type="EMBL" id="JAAQYK010000005">
    <property type="protein sequence ID" value="NNA45659.1"/>
    <property type="molecule type" value="Genomic_DNA"/>
</dbReference>
<sequence>MVEQFMTLNRFSPALDIRSNPLEQGQGRNAGRVGNNGGGITPSQVASTFASSFNYFQEPGTPFVTRASLENVANRGMSADPYHNQMTMLAREILANPQMCGMLDGINHGGHQDGRISQGDADATDAYFQAQEMPFSAPPQRQQFSGGYNSGMRHSLMNPPPLVQNHDQSSPYNGGAAFQTPSAGYSQYGQGSMSAPRPYANDSNEDFANKVLARFGALEDPNTPGFITDKSLRSIASGYHLDGRRATQDEMDLVREMQSRGGLFKQLDQGKTGTLDGRFSREDLGEVSNEFRTMSDHDLLQNLKESFGEISQGTYNGYVNFDEVRKAAGVMPSDATYSPRVRALAQELLKRQPLLNELDIGTNGNGGKGYKDERFDIANIDYLMEKRR</sequence>
<evidence type="ECO:0000313" key="5">
    <source>
        <dbReference type="Proteomes" id="UP000814074"/>
    </source>
</evidence>